<comment type="caution">
    <text evidence="1">The sequence shown here is derived from an EMBL/GenBank/DDBJ whole genome shotgun (WGS) entry which is preliminary data.</text>
</comment>
<reference evidence="1" key="1">
    <citation type="submission" date="2021-03" db="EMBL/GenBank/DDBJ databases">
        <title>Chromosome level genome of the anhydrobiotic midge Polypedilum vanderplanki.</title>
        <authorList>
            <person name="Yoshida Y."/>
            <person name="Kikawada T."/>
            <person name="Gusev O."/>
        </authorList>
    </citation>
    <scope>NUCLEOTIDE SEQUENCE</scope>
    <source>
        <strain evidence="1">NIAS01</strain>
        <tissue evidence="1">Whole body or cell culture</tissue>
    </source>
</reference>
<organism evidence="1 2">
    <name type="scientific">Polypedilum vanderplanki</name>
    <name type="common">Sleeping chironomid midge</name>
    <dbReference type="NCBI Taxonomy" id="319348"/>
    <lineage>
        <taxon>Eukaryota</taxon>
        <taxon>Metazoa</taxon>
        <taxon>Ecdysozoa</taxon>
        <taxon>Arthropoda</taxon>
        <taxon>Hexapoda</taxon>
        <taxon>Insecta</taxon>
        <taxon>Pterygota</taxon>
        <taxon>Neoptera</taxon>
        <taxon>Endopterygota</taxon>
        <taxon>Diptera</taxon>
        <taxon>Nematocera</taxon>
        <taxon>Chironomoidea</taxon>
        <taxon>Chironomidae</taxon>
        <taxon>Chironominae</taxon>
        <taxon>Polypedilum</taxon>
        <taxon>Polypedilum</taxon>
    </lineage>
</organism>
<proteinExistence type="predicted"/>
<dbReference type="Proteomes" id="UP001107558">
    <property type="component" value="Chromosome 2"/>
</dbReference>
<dbReference type="EMBL" id="JADBJN010000002">
    <property type="protein sequence ID" value="KAG5677305.1"/>
    <property type="molecule type" value="Genomic_DNA"/>
</dbReference>
<evidence type="ECO:0000313" key="1">
    <source>
        <dbReference type="EMBL" id="KAG5677305.1"/>
    </source>
</evidence>
<evidence type="ECO:0000313" key="2">
    <source>
        <dbReference type="Proteomes" id="UP001107558"/>
    </source>
</evidence>
<keyword evidence="2" id="KW-1185">Reference proteome</keyword>
<accession>A0A9J6C5A1</accession>
<dbReference type="OrthoDB" id="6354174at2759"/>
<gene>
    <name evidence="1" type="ORF">PVAND_007074</name>
</gene>
<name>A0A9J6C5A1_POLVA</name>
<dbReference type="AlphaFoldDB" id="A0A9J6C5A1"/>
<sequence>MGIRGLFAFLRRERIRGAVKDYSVEEFAAEIKDYERKFNKKPKLLINLRAFNHYYEQNVKDCIFGGRLNSIKFDFENLLSKLKNAGAELIFISKSTEDFDVDSSNEEYQQGIDFVSKIQQLKRVDKLTNAYKKSRNYPWNELTIMVMTQSAKKFGVFRENACNLRNNSAGHALIANEEEVFGIIGLNTSYLFYDGLWRFFYPMSELDQYGHPTLIFKEYDKKRILNHFNFDMDQMQLFGVLAGRFTSTSENCGVLASYFSTTFRNMQYTDFHKVIDFVHQRARRDKFPLEDYAIKELLREIFGYDDSELMQDFKNSLKVGPVYADVDENLKEINAFLRNNPYAYMVEKFLNKYSFCIESFFLDITKNDMKSLKALTLSWLRRVCGILFKNSKESQNIKVTYRFDAEKYEDIEIIPDYPEFEIPPLMNLLQGDMNTDAKFKNLAFLINNIIDEDSLKKIPNDFIMHDIITKHLVKNNSMTEKEEQAITKTVKEPAAKYTIYPNEVNIRIFRSSAVYRKIYEVLLYSLFACGLEEFISDVKLDSVQYQYNFSELNK</sequence>
<protein>
    <submittedName>
        <fullName evidence="1">Uncharacterized protein</fullName>
    </submittedName>
</protein>